<evidence type="ECO:0000313" key="1">
    <source>
        <dbReference type="EMBL" id="KAK1684732.1"/>
    </source>
</evidence>
<evidence type="ECO:0008006" key="3">
    <source>
        <dbReference type="Google" id="ProtNLM"/>
    </source>
</evidence>
<gene>
    <name evidence="1" type="ORF">QYE76_045580</name>
</gene>
<keyword evidence="2" id="KW-1185">Reference proteome</keyword>
<name>A0AAD8TN17_LOLMU</name>
<accession>A0AAD8TN17</accession>
<protein>
    <recommendedName>
        <fullName evidence="3">Mitochondrial protein</fullName>
    </recommendedName>
</protein>
<dbReference type="Proteomes" id="UP001231189">
    <property type="component" value="Unassembled WGS sequence"/>
</dbReference>
<organism evidence="1 2">
    <name type="scientific">Lolium multiflorum</name>
    <name type="common">Italian ryegrass</name>
    <name type="synonym">Lolium perenne subsp. multiflorum</name>
    <dbReference type="NCBI Taxonomy" id="4521"/>
    <lineage>
        <taxon>Eukaryota</taxon>
        <taxon>Viridiplantae</taxon>
        <taxon>Streptophyta</taxon>
        <taxon>Embryophyta</taxon>
        <taxon>Tracheophyta</taxon>
        <taxon>Spermatophyta</taxon>
        <taxon>Magnoliopsida</taxon>
        <taxon>Liliopsida</taxon>
        <taxon>Poales</taxon>
        <taxon>Poaceae</taxon>
        <taxon>BOP clade</taxon>
        <taxon>Pooideae</taxon>
        <taxon>Poodae</taxon>
        <taxon>Poeae</taxon>
        <taxon>Poeae Chloroplast Group 2 (Poeae type)</taxon>
        <taxon>Loliodinae</taxon>
        <taxon>Loliinae</taxon>
        <taxon>Lolium</taxon>
    </lineage>
</organism>
<sequence>MIQCNPIPTPIDTKSKLSAQDGDRVADPTLYRSLAGALQYLTLTRPDISYAVQQGALIHAGPPLVFVSSWVITWSHGLLDGSTLSPGPAPRLNIGQWPIALLSLVGCDNFYMSFIIHLPRPL</sequence>
<dbReference type="AlphaFoldDB" id="A0AAD8TN17"/>
<dbReference type="EMBL" id="JAUUTY010000002">
    <property type="protein sequence ID" value="KAK1684732.1"/>
    <property type="molecule type" value="Genomic_DNA"/>
</dbReference>
<comment type="caution">
    <text evidence="1">The sequence shown here is derived from an EMBL/GenBank/DDBJ whole genome shotgun (WGS) entry which is preliminary data.</text>
</comment>
<reference evidence="1" key="1">
    <citation type="submission" date="2023-07" db="EMBL/GenBank/DDBJ databases">
        <title>A chromosome-level genome assembly of Lolium multiflorum.</title>
        <authorList>
            <person name="Chen Y."/>
            <person name="Copetti D."/>
            <person name="Kolliker R."/>
            <person name="Studer B."/>
        </authorList>
    </citation>
    <scope>NUCLEOTIDE SEQUENCE</scope>
    <source>
        <strain evidence="1">02402/16</strain>
        <tissue evidence="1">Leaf</tissue>
    </source>
</reference>
<proteinExistence type="predicted"/>
<evidence type="ECO:0000313" key="2">
    <source>
        <dbReference type="Proteomes" id="UP001231189"/>
    </source>
</evidence>